<feature type="transmembrane region" description="Helical" evidence="5">
    <location>
        <begin position="42"/>
        <end position="61"/>
    </location>
</feature>
<dbReference type="PANTHER" id="PTHR10783">
    <property type="entry name" value="XENOTROPIC AND POLYTROPIC RETROVIRUS RECEPTOR 1-RELATED"/>
    <property type="match status" value="1"/>
</dbReference>
<name>A0AAW0IQI4_QUESU</name>
<comment type="caution">
    <text evidence="7">The sequence shown here is derived from an EMBL/GenBank/DDBJ whole genome shotgun (WGS) entry which is preliminary data.</text>
</comment>
<organism evidence="7 8">
    <name type="scientific">Quercus suber</name>
    <name type="common">Cork oak</name>
    <dbReference type="NCBI Taxonomy" id="58331"/>
    <lineage>
        <taxon>Eukaryota</taxon>
        <taxon>Viridiplantae</taxon>
        <taxon>Streptophyta</taxon>
        <taxon>Embryophyta</taxon>
        <taxon>Tracheophyta</taxon>
        <taxon>Spermatophyta</taxon>
        <taxon>Magnoliopsida</taxon>
        <taxon>eudicotyledons</taxon>
        <taxon>Gunneridae</taxon>
        <taxon>Pentapetalae</taxon>
        <taxon>rosids</taxon>
        <taxon>fabids</taxon>
        <taxon>Fagales</taxon>
        <taxon>Fagaceae</taxon>
        <taxon>Quercus</taxon>
    </lineage>
</organism>
<comment type="subcellular location">
    <subcellularLocation>
        <location evidence="1">Membrane</location>
        <topology evidence="1">Multi-pass membrane protein</topology>
    </subcellularLocation>
</comment>
<keyword evidence="3 5" id="KW-1133">Transmembrane helix</keyword>
<evidence type="ECO:0000313" key="8">
    <source>
        <dbReference type="Proteomes" id="UP000237347"/>
    </source>
</evidence>
<keyword evidence="2 5" id="KW-0812">Transmembrane</keyword>
<dbReference type="PANTHER" id="PTHR10783:SF46">
    <property type="entry name" value="PROTEIN ERD1 HOMOLOG 2"/>
    <property type="match status" value="1"/>
</dbReference>
<accession>A0AAW0IQI4</accession>
<gene>
    <name evidence="7" type="ORF">CFP56_043402</name>
</gene>
<evidence type="ECO:0000256" key="4">
    <source>
        <dbReference type="ARBA" id="ARBA00023136"/>
    </source>
</evidence>
<evidence type="ECO:0000259" key="6">
    <source>
        <dbReference type="PROSITE" id="PS51380"/>
    </source>
</evidence>
<evidence type="ECO:0000313" key="7">
    <source>
        <dbReference type="EMBL" id="KAK7817025.1"/>
    </source>
</evidence>
<protein>
    <submittedName>
        <fullName evidence="7">Spx and exs domain-containing protein 5</fullName>
    </submittedName>
</protein>
<dbReference type="GO" id="GO:0005737">
    <property type="term" value="C:cytoplasm"/>
    <property type="evidence" value="ECO:0007669"/>
    <property type="project" value="TreeGrafter"/>
</dbReference>
<dbReference type="PROSITE" id="PS51380">
    <property type="entry name" value="EXS"/>
    <property type="match status" value="1"/>
</dbReference>
<reference evidence="7 8" key="1">
    <citation type="journal article" date="2018" name="Sci. Data">
        <title>The draft genome sequence of cork oak.</title>
        <authorList>
            <person name="Ramos A.M."/>
            <person name="Usie A."/>
            <person name="Barbosa P."/>
            <person name="Barros P.M."/>
            <person name="Capote T."/>
            <person name="Chaves I."/>
            <person name="Simoes F."/>
            <person name="Abreu I."/>
            <person name="Carrasquinho I."/>
            <person name="Faro C."/>
            <person name="Guimaraes J.B."/>
            <person name="Mendonca D."/>
            <person name="Nobrega F."/>
            <person name="Rodrigues L."/>
            <person name="Saibo N.J.M."/>
            <person name="Varela M.C."/>
            <person name="Egas C."/>
            <person name="Matos J."/>
            <person name="Miguel C.M."/>
            <person name="Oliveira M.M."/>
            <person name="Ricardo C.P."/>
            <person name="Goncalves S."/>
        </authorList>
    </citation>
    <scope>NUCLEOTIDE SEQUENCE [LARGE SCALE GENOMIC DNA]</scope>
    <source>
        <strain evidence="8">cv. HL8</strain>
    </source>
</reference>
<sequence length="211" mass="25542">MYNVKSSARTLITPALKYSTAVPVIFLSALKYHVFPDRWTNFYRPLWLISGILNSLYSFYWDVTRDWDWRRKKEEEKTWSSIIKLQVYFWVMGSNLVLRWAWTYKLSAHLRHNYLTVFAVAALEIFRRFQWVFFRVENEWNKMNSKTNIQLSEKDLTEEEEKLLVSNEHNNALLPILNSNSCHQPKRYITTTRIADHFTQLHDIWKTSYIY</sequence>
<evidence type="ECO:0000256" key="5">
    <source>
        <dbReference type="SAM" id="Phobius"/>
    </source>
</evidence>
<dbReference type="Proteomes" id="UP000237347">
    <property type="component" value="Unassembled WGS sequence"/>
</dbReference>
<dbReference type="EMBL" id="PKMF04000907">
    <property type="protein sequence ID" value="KAK7817025.1"/>
    <property type="molecule type" value="Genomic_DNA"/>
</dbReference>
<dbReference type="InterPro" id="IPR004342">
    <property type="entry name" value="EXS_C"/>
</dbReference>
<feature type="domain" description="EXS" evidence="6">
    <location>
        <begin position="1"/>
        <end position="168"/>
    </location>
</feature>
<evidence type="ECO:0000256" key="1">
    <source>
        <dbReference type="ARBA" id="ARBA00004141"/>
    </source>
</evidence>
<evidence type="ECO:0000256" key="3">
    <source>
        <dbReference type="ARBA" id="ARBA00022989"/>
    </source>
</evidence>
<feature type="transmembrane region" description="Helical" evidence="5">
    <location>
        <begin position="12"/>
        <end position="30"/>
    </location>
</feature>
<keyword evidence="4 5" id="KW-0472">Membrane</keyword>
<dbReference type="AlphaFoldDB" id="A0AAW0IQI4"/>
<feature type="transmembrane region" description="Helical" evidence="5">
    <location>
        <begin position="82"/>
        <end position="102"/>
    </location>
</feature>
<proteinExistence type="predicted"/>
<keyword evidence="8" id="KW-1185">Reference proteome</keyword>
<dbReference type="GO" id="GO:0016020">
    <property type="term" value="C:membrane"/>
    <property type="evidence" value="ECO:0007669"/>
    <property type="project" value="UniProtKB-SubCell"/>
</dbReference>
<dbReference type="Pfam" id="PF03124">
    <property type="entry name" value="EXS"/>
    <property type="match status" value="1"/>
</dbReference>
<evidence type="ECO:0000256" key="2">
    <source>
        <dbReference type="ARBA" id="ARBA00022692"/>
    </source>
</evidence>